<gene>
    <name evidence="2" type="ORF">N5923_16440</name>
</gene>
<organism evidence="2 3">
    <name type="scientific">Winslowiella arboricola</name>
    <dbReference type="NCBI Taxonomy" id="2978220"/>
    <lineage>
        <taxon>Bacteria</taxon>
        <taxon>Pseudomonadati</taxon>
        <taxon>Pseudomonadota</taxon>
        <taxon>Gammaproteobacteria</taxon>
        <taxon>Enterobacterales</taxon>
        <taxon>Erwiniaceae</taxon>
        <taxon>Winslowiella</taxon>
    </lineage>
</organism>
<feature type="domain" description="RES" evidence="1">
    <location>
        <begin position="15"/>
        <end position="141"/>
    </location>
</feature>
<reference evidence="2" key="1">
    <citation type="submission" date="2022-09" db="EMBL/GenBank/DDBJ databases">
        <title>Winslowiella arboricola sp. nov., isolated from bleeding cankers on broadleaf hosts.</title>
        <authorList>
            <person name="Brady C."/>
            <person name="Kaur S."/>
            <person name="Crampton B."/>
            <person name="Maddock D."/>
            <person name="Arnold D."/>
            <person name="Denman S."/>
        </authorList>
    </citation>
    <scope>NUCLEOTIDE SEQUENCE</scope>
    <source>
        <strain evidence="2">BAC 15a-03b</strain>
    </source>
</reference>
<dbReference type="SMART" id="SM00953">
    <property type="entry name" value="RES"/>
    <property type="match status" value="1"/>
</dbReference>
<proteinExistence type="predicted"/>
<dbReference type="EMBL" id="JAODIM010000042">
    <property type="protein sequence ID" value="MCU5779073.1"/>
    <property type="molecule type" value="Genomic_DNA"/>
</dbReference>
<dbReference type="InterPro" id="IPR014914">
    <property type="entry name" value="RES_dom"/>
</dbReference>
<evidence type="ECO:0000313" key="3">
    <source>
        <dbReference type="Proteomes" id="UP001064262"/>
    </source>
</evidence>
<accession>A0A9J6PL72</accession>
<dbReference type="RefSeq" id="WP_267141942.1">
    <property type="nucleotide sequence ID" value="NZ_JAODIL010000064.1"/>
</dbReference>
<keyword evidence="3" id="KW-1185">Reference proteome</keyword>
<evidence type="ECO:0000259" key="1">
    <source>
        <dbReference type="SMART" id="SM00953"/>
    </source>
</evidence>
<protein>
    <submittedName>
        <fullName evidence="2">RES domain-containing protein</fullName>
    </submittedName>
</protein>
<evidence type="ECO:0000313" key="2">
    <source>
        <dbReference type="EMBL" id="MCU5779073.1"/>
    </source>
</evidence>
<comment type="caution">
    <text evidence="2">The sequence shown here is derived from an EMBL/GenBank/DDBJ whole genome shotgun (WGS) entry which is preliminary data.</text>
</comment>
<sequence length="155" mass="17244">MILYRFCQKQWVATAWSGVGAVNNSLARWNMPGTPMVYLASSVSLAMLEILVHVQDESILEWYQLMSIEIPDARIVKLDPNDLPANWNSEVPGRATKEIGSGWFSGKSSVALMVPSAIVPMEYNALLNNQHPDFAACLKTVKMLDFAFDPRLTAL</sequence>
<dbReference type="Proteomes" id="UP001064262">
    <property type="component" value="Unassembled WGS sequence"/>
</dbReference>
<dbReference type="Pfam" id="PF08808">
    <property type="entry name" value="RES"/>
    <property type="match status" value="1"/>
</dbReference>
<name>A0A9J6PL72_9GAMM</name>
<dbReference type="AlphaFoldDB" id="A0A9J6PL72"/>